<evidence type="ECO:0000313" key="2">
    <source>
        <dbReference type="WBParaSite" id="RSKR_0000286250.1"/>
    </source>
</evidence>
<name>A0AC35TP68_9BILA</name>
<dbReference type="Proteomes" id="UP000095286">
    <property type="component" value="Unplaced"/>
</dbReference>
<protein>
    <submittedName>
        <fullName evidence="2">SCP domain-containing protein</fullName>
    </submittedName>
</protein>
<reference evidence="2" key="1">
    <citation type="submission" date="2016-11" db="UniProtKB">
        <authorList>
            <consortium name="WormBaseParasite"/>
        </authorList>
    </citation>
    <scope>IDENTIFICATION</scope>
    <source>
        <strain evidence="2">KR3021</strain>
    </source>
</reference>
<organism evidence="1 2">
    <name type="scientific">Rhabditophanes sp. KR3021</name>
    <dbReference type="NCBI Taxonomy" id="114890"/>
    <lineage>
        <taxon>Eukaryota</taxon>
        <taxon>Metazoa</taxon>
        <taxon>Ecdysozoa</taxon>
        <taxon>Nematoda</taxon>
        <taxon>Chromadorea</taxon>
        <taxon>Rhabditida</taxon>
        <taxon>Tylenchina</taxon>
        <taxon>Panagrolaimomorpha</taxon>
        <taxon>Strongyloidoidea</taxon>
        <taxon>Alloionematidae</taxon>
        <taxon>Rhabditophanes</taxon>
    </lineage>
</organism>
<proteinExistence type="predicted"/>
<evidence type="ECO:0000313" key="1">
    <source>
        <dbReference type="Proteomes" id="UP000095286"/>
    </source>
</evidence>
<dbReference type="WBParaSite" id="RSKR_0000286250.1">
    <property type="protein sequence ID" value="RSKR_0000286250.1"/>
    <property type="gene ID" value="RSKR_0000286250"/>
</dbReference>
<sequence length="354" mass="41302">MKLIIQSFVLFFLADAVYSFHECNGIKEKEAAKPMLNCTEQSNFHKETINLIQYDFLKDECNSSNVEMFAWNEYKILLDEKTTIFSLKNYSYRPDCVNSNFGYVGNNKWIDFSNITRIITSEMLNTEIEKLSLFMKNACPDIIMNSFKDHNYDSEVVQEFLINQLGIDDIQVSSCSRNYQNYGYEMVCKYVKCKMFKPTEITRNKTIGHVCYEDIPVIIGHRTMFSKNGLSLSNHSETVDCHFETKKEEEEKNMIVQNNNEQTNHSYDNNDLNDHHDISYKIEEQDNKHINEINGSDNLFNFETFILFTTFITTCIIILVLVYLWKQVKQLKVVASKNYSVNYSDASVLISTNA</sequence>
<accession>A0AC35TP68</accession>